<dbReference type="OrthoDB" id="1095242at2759"/>
<dbReference type="GO" id="GO:1990526">
    <property type="term" value="C:Ste12p-Dig1p-Dig2p complex"/>
    <property type="evidence" value="ECO:0007669"/>
    <property type="project" value="TreeGrafter"/>
</dbReference>
<keyword evidence="5" id="KW-0862">Zinc</keyword>
<protein>
    <submittedName>
        <fullName evidence="13">STE-domain-containing protein</fullName>
    </submittedName>
</protein>
<name>A0A4Z1NYA6_9PEZI</name>
<dbReference type="GO" id="GO:0005634">
    <property type="term" value="C:nucleus"/>
    <property type="evidence" value="ECO:0007669"/>
    <property type="project" value="UniProtKB-SubCell"/>
</dbReference>
<dbReference type="PANTHER" id="PTHR47427:SF1">
    <property type="entry name" value="PROTEIN STE12"/>
    <property type="match status" value="1"/>
</dbReference>
<feature type="region of interest" description="Disordered" evidence="11">
    <location>
        <begin position="213"/>
        <end position="277"/>
    </location>
</feature>
<evidence type="ECO:0000256" key="1">
    <source>
        <dbReference type="ARBA" id="ARBA00004123"/>
    </source>
</evidence>
<dbReference type="GO" id="GO:0008270">
    <property type="term" value="F:zinc ion binding"/>
    <property type="evidence" value="ECO:0007669"/>
    <property type="project" value="UniProtKB-KW"/>
</dbReference>
<dbReference type="Pfam" id="PF02200">
    <property type="entry name" value="STE"/>
    <property type="match status" value="1"/>
</dbReference>
<dbReference type="Pfam" id="PF00096">
    <property type="entry name" value="zf-C2H2"/>
    <property type="match status" value="2"/>
</dbReference>
<dbReference type="Gene3D" id="3.30.160.60">
    <property type="entry name" value="Classic Zinc Finger"/>
    <property type="match status" value="2"/>
</dbReference>
<feature type="domain" description="C2H2-type" evidence="12">
    <location>
        <begin position="631"/>
        <end position="658"/>
    </location>
</feature>
<keyword evidence="6" id="KW-0805">Transcription regulation</keyword>
<evidence type="ECO:0000313" key="14">
    <source>
        <dbReference type="Proteomes" id="UP000298493"/>
    </source>
</evidence>
<evidence type="ECO:0000256" key="10">
    <source>
        <dbReference type="PROSITE-ProRule" id="PRU00042"/>
    </source>
</evidence>
<keyword evidence="14" id="KW-1185">Reference proteome</keyword>
<dbReference type="PROSITE" id="PS50157">
    <property type="entry name" value="ZINC_FINGER_C2H2_2"/>
    <property type="match status" value="2"/>
</dbReference>
<dbReference type="AlphaFoldDB" id="A0A4Z1NYA6"/>
<dbReference type="FunFam" id="3.30.160.60:FF:000390">
    <property type="entry name" value="Transcription factor stea"/>
    <property type="match status" value="1"/>
</dbReference>
<evidence type="ECO:0000256" key="3">
    <source>
        <dbReference type="ARBA" id="ARBA00022737"/>
    </source>
</evidence>
<evidence type="ECO:0000256" key="2">
    <source>
        <dbReference type="ARBA" id="ARBA00022723"/>
    </source>
</evidence>
<dbReference type="GO" id="GO:1990527">
    <property type="term" value="C:Tec1p-Ste12p-Dig1p complex"/>
    <property type="evidence" value="ECO:0007669"/>
    <property type="project" value="TreeGrafter"/>
</dbReference>
<sequence length="745" mass="83957">MYSNSHATMPPPQARSVAPETFLLDQDAQQSLPPEAIVALQQVDNLKYFLISAPVDWSPDQYIRRFLLPTGEYVSCVLWNNLFHISGTDIVRCLSFRFQAFGRPVKNSKKFEEGIFSDLRNLKSGTDASLEEPKSPFLDFLYKNNCIRTQKKQKVFYWYSVPHDRLFLDALERDLKREKMGQEATTVAVSEPALSFEFDSSQSLFEQLTKAQQTNSSSFTTNVQPSFSQSTSPQMRPIDAMPAPPVMPQQQMQSQPQQMQPQQMQPQQMQPQQMQPQQMQQPHHQMMEQQMSHGGYPEMQQHMQPTSMPQMHNPIIAKSRERDFGNVQYDRNGIPVSQLHQRANSMPAFMEYSPAPSLLSQDDYYGTISNPRMSFEPMTPPQHSMGGSMEPAYIQNEDTGLYTAIPDLGVSQNFNPMMQMPPSNLGGPQFSNVTRTFPPANVYSVIEGSPTYKQRRRRSSMSTGISAAVTATGAAAQQVQRPSDLRRSMSSSVVPQSVQEEEEGQEGHSPQSVNHYNMTPQKTDAFPDLSRHGTPLATVEDSPIQQPASLMGSEEFPSFGSGDFTDTLPPHSALSRTAPGVFRRARSATMMELGPYPHKSHSCPIPTCGRLFKRLEHLKRHVRTHTQERPYVCQLCNKAFSRSDNLAQHKRTHEQQQNGEPIIDTFSEEDFENDEHNLVELDQDSPESEHSYLPNGMNIPTTMHEMHQGGMQTMGPMSTGTNNMNGPQFNGTSMGPPQMVAAQNY</sequence>
<evidence type="ECO:0000313" key="13">
    <source>
        <dbReference type="EMBL" id="TID19735.1"/>
    </source>
</evidence>
<proteinExistence type="inferred from homology"/>
<dbReference type="Proteomes" id="UP000298493">
    <property type="component" value="Unassembled WGS sequence"/>
</dbReference>
<keyword evidence="3" id="KW-0677">Repeat</keyword>
<feature type="region of interest" description="Disordered" evidence="11">
    <location>
        <begin position="469"/>
        <end position="521"/>
    </location>
</feature>
<dbReference type="SMART" id="SM00355">
    <property type="entry name" value="ZnF_C2H2"/>
    <property type="match status" value="2"/>
</dbReference>
<evidence type="ECO:0000256" key="4">
    <source>
        <dbReference type="ARBA" id="ARBA00022771"/>
    </source>
</evidence>
<feature type="domain" description="C2H2-type" evidence="12">
    <location>
        <begin position="601"/>
        <end position="630"/>
    </location>
</feature>
<feature type="compositionally biased region" description="Polar residues" evidence="11">
    <location>
        <begin position="213"/>
        <end position="234"/>
    </location>
</feature>
<dbReference type="GO" id="GO:0003700">
    <property type="term" value="F:DNA-binding transcription factor activity"/>
    <property type="evidence" value="ECO:0007669"/>
    <property type="project" value="InterPro"/>
</dbReference>
<evidence type="ECO:0000256" key="9">
    <source>
        <dbReference type="ARBA" id="ARBA00024345"/>
    </source>
</evidence>
<dbReference type="InterPro" id="IPR003120">
    <property type="entry name" value="Ste12"/>
</dbReference>
<dbReference type="SMART" id="SM00424">
    <property type="entry name" value="STE"/>
    <property type="match status" value="1"/>
</dbReference>
<dbReference type="SUPFAM" id="SSF57667">
    <property type="entry name" value="beta-beta-alpha zinc fingers"/>
    <property type="match status" value="1"/>
</dbReference>
<comment type="caution">
    <text evidence="13">The sequence shown here is derived from an EMBL/GenBank/DDBJ whole genome shotgun (WGS) entry which is preliminary data.</text>
</comment>
<organism evidence="13 14">
    <name type="scientific">Venturia nashicola</name>
    <dbReference type="NCBI Taxonomy" id="86259"/>
    <lineage>
        <taxon>Eukaryota</taxon>
        <taxon>Fungi</taxon>
        <taxon>Dikarya</taxon>
        <taxon>Ascomycota</taxon>
        <taxon>Pezizomycotina</taxon>
        <taxon>Dothideomycetes</taxon>
        <taxon>Pleosporomycetidae</taxon>
        <taxon>Venturiales</taxon>
        <taxon>Venturiaceae</taxon>
        <taxon>Venturia</taxon>
    </lineage>
</organism>
<feature type="compositionally biased region" description="Low complexity" evidence="11">
    <location>
        <begin position="469"/>
        <end position="480"/>
    </location>
</feature>
<comment type="similarity">
    <text evidence="9">Belongs to the STE12 transcription factor family.</text>
</comment>
<evidence type="ECO:0000256" key="11">
    <source>
        <dbReference type="SAM" id="MobiDB-lite"/>
    </source>
</evidence>
<dbReference type="InterPro" id="IPR013087">
    <property type="entry name" value="Znf_C2H2_type"/>
</dbReference>
<dbReference type="InterPro" id="IPR036236">
    <property type="entry name" value="Znf_C2H2_sf"/>
</dbReference>
<evidence type="ECO:0000256" key="6">
    <source>
        <dbReference type="ARBA" id="ARBA00023015"/>
    </source>
</evidence>
<dbReference type="STRING" id="86259.A0A4Z1NYA6"/>
<reference evidence="13 14" key="1">
    <citation type="submission" date="2019-04" db="EMBL/GenBank/DDBJ databases">
        <title>High contiguity whole genome sequence and gene annotation resource for two Venturia nashicola isolates.</title>
        <authorList>
            <person name="Prokchorchik M."/>
            <person name="Won K."/>
            <person name="Lee Y."/>
            <person name="Choi E.D."/>
            <person name="Segonzac C."/>
            <person name="Sohn K.H."/>
        </authorList>
    </citation>
    <scope>NUCLEOTIDE SEQUENCE [LARGE SCALE GENOMIC DNA]</scope>
    <source>
        <strain evidence="13 14">PRI2</strain>
    </source>
</reference>
<evidence type="ECO:0000256" key="7">
    <source>
        <dbReference type="ARBA" id="ARBA00023163"/>
    </source>
</evidence>
<dbReference type="FunFam" id="3.30.160.60:FF:000243">
    <property type="entry name" value="Probable transcription factor steA"/>
    <property type="match status" value="1"/>
</dbReference>
<dbReference type="EMBL" id="SNSC02000012">
    <property type="protein sequence ID" value="TID19735.1"/>
    <property type="molecule type" value="Genomic_DNA"/>
</dbReference>
<evidence type="ECO:0000256" key="8">
    <source>
        <dbReference type="ARBA" id="ARBA00023242"/>
    </source>
</evidence>
<keyword evidence="4 10" id="KW-0863">Zinc-finger</keyword>
<dbReference type="InterPro" id="IPR052127">
    <property type="entry name" value="STE12_transcription_factor"/>
</dbReference>
<evidence type="ECO:0000259" key="12">
    <source>
        <dbReference type="PROSITE" id="PS50157"/>
    </source>
</evidence>
<keyword evidence="2" id="KW-0479">Metal-binding</keyword>
<feature type="compositionally biased region" description="Low complexity" evidence="11">
    <location>
        <begin position="248"/>
        <end position="277"/>
    </location>
</feature>
<keyword evidence="8" id="KW-0539">Nucleus</keyword>
<evidence type="ECO:0000256" key="5">
    <source>
        <dbReference type="ARBA" id="ARBA00022833"/>
    </source>
</evidence>
<accession>A0A4Z1NYA6</accession>
<dbReference type="PANTHER" id="PTHR47427">
    <property type="entry name" value="PROTEIN STE12"/>
    <property type="match status" value="1"/>
</dbReference>
<comment type="subcellular location">
    <subcellularLocation>
        <location evidence="1">Nucleus</location>
    </subcellularLocation>
</comment>
<gene>
    <name evidence="13" type="ORF">E6O75_ATG07073</name>
</gene>
<keyword evidence="7" id="KW-0804">Transcription</keyword>
<dbReference type="PROSITE" id="PS00028">
    <property type="entry name" value="ZINC_FINGER_C2H2_1"/>
    <property type="match status" value="2"/>
</dbReference>